<reference evidence="2 3" key="1">
    <citation type="submission" date="2020-03" db="EMBL/GenBank/DDBJ databases">
        <title>Sequencing the genomes of 1000 actinobacteria strains.</title>
        <authorList>
            <person name="Klenk H.-P."/>
        </authorList>
    </citation>
    <scope>NUCLEOTIDE SEQUENCE [LARGE SCALE GENOMIC DNA]</scope>
    <source>
        <strain evidence="2 3">DSM 45490</strain>
    </source>
</reference>
<dbReference type="Proteomes" id="UP000555407">
    <property type="component" value="Unassembled WGS sequence"/>
</dbReference>
<keyword evidence="1" id="KW-0732">Signal</keyword>
<proteinExistence type="predicted"/>
<dbReference type="Gene3D" id="2.60.40.1190">
    <property type="match status" value="1"/>
</dbReference>
<dbReference type="Gene3D" id="3.20.20.80">
    <property type="entry name" value="Glycosidases"/>
    <property type="match status" value="1"/>
</dbReference>
<accession>A0A7X6A5E2</accession>
<dbReference type="EMBL" id="JAASRO010000001">
    <property type="protein sequence ID" value="NIK62015.1"/>
    <property type="molecule type" value="Genomic_DNA"/>
</dbReference>
<evidence type="ECO:0000313" key="3">
    <source>
        <dbReference type="Proteomes" id="UP000555407"/>
    </source>
</evidence>
<dbReference type="PANTHER" id="PTHR12631">
    <property type="entry name" value="ALPHA-L-IDURONIDASE"/>
    <property type="match status" value="1"/>
</dbReference>
<dbReference type="AlphaFoldDB" id="A0A7X6A5E2"/>
<organism evidence="2 3">
    <name type="scientific">Kribbella shirazensis</name>
    <dbReference type="NCBI Taxonomy" id="1105143"/>
    <lineage>
        <taxon>Bacteria</taxon>
        <taxon>Bacillati</taxon>
        <taxon>Actinomycetota</taxon>
        <taxon>Actinomycetes</taxon>
        <taxon>Propionibacteriales</taxon>
        <taxon>Kribbellaceae</taxon>
        <taxon>Kribbella</taxon>
    </lineage>
</organism>
<keyword evidence="3" id="KW-1185">Reference proteome</keyword>
<dbReference type="PANTHER" id="PTHR12631:SF10">
    <property type="entry name" value="BETA-XYLOSIDASE-LIKE PROTEIN-RELATED"/>
    <property type="match status" value="1"/>
</dbReference>
<dbReference type="GO" id="GO:0004553">
    <property type="term" value="F:hydrolase activity, hydrolyzing O-glycosyl compounds"/>
    <property type="evidence" value="ECO:0007669"/>
    <property type="project" value="TreeGrafter"/>
</dbReference>
<dbReference type="SUPFAM" id="SSF51445">
    <property type="entry name" value="(Trans)glycosidases"/>
    <property type="match status" value="1"/>
</dbReference>
<evidence type="ECO:0000313" key="2">
    <source>
        <dbReference type="EMBL" id="NIK62015.1"/>
    </source>
</evidence>
<name>A0A7X6A5E2_9ACTN</name>
<comment type="caution">
    <text evidence="2">The sequence shown here is derived from an EMBL/GenBank/DDBJ whole genome shotgun (WGS) entry which is preliminary data.</text>
</comment>
<gene>
    <name evidence="2" type="ORF">BJY22_007732</name>
</gene>
<feature type="chain" id="PRO_5030653499" description="Carbohydrate-binding domain-containing protein" evidence="1">
    <location>
        <begin position="35"/>
        <end position="1077"/>
    </location>
</feature>
<feature type="signal peptide" evidence="1">
    <location>
        <begin position="1"/>
        <end position="34"/>
    </location>
</feature>
<evidence type="ECO:0008006" key="4">
    <source>
        <dbReference type="Google" id="ProtNLM"/>
    </source>
</evidence>
<protein>
    <recommendedName>
        <fullName evidence="4">Carbohydrate-binding domain-containing protein</fullName>
    </recommendedName>
</protein>
<sequence>MNPPSFRRRTAGTIAMFSSVGLLAAALVPLTASAVDPSAVAVLGATPSYTGVVKAWPGDADKDPAHAATEKAGRQCWQMSGDPYVRYLYVDVADSAIPAGADRALVTVDYYDAGATNLDIQYDGDSSAWTTSSNQPLTGTGAWTSHTFELSKINFANRSNGADFRLNVKASATAMPDVCFARVAVTFTDVPQLAVTNPDLVFFQGDTTLRFATLADSVNYTIGDENGVPLRTGRVTPDAAGQASAGLNDLGPGFYTLTFSGAVGGTTLTRSSSFGVVTPPPAGAHSPDAYFGVGTHFGHYGGYEDALLRTMADIGWGQTRSDISWSGVEPAPGTYDFARYPFDARARQIKALGVEPMGNIAYRNQFYDGGRTPSTPEGLAAFGRYAKAAAERYVGVTNDFGIYNEFNSTGFNNGACGITAACYLDMLKATAEPIREGNPNANVIGPVTAGISQAWLDDFFALGGLNHLDTFATNFYGYASLGQNTPPEKTVLTKEFPDLVRKVDSLDGDRNLPVWVTENGWPTHTAGSTEPQQADNLIRAQVLAKAAGADKYIWYDAMDDGDDPGEREHRFGLFRRPNAGVLGVAPKPGAISNAALIRMVTGKQQQAREDLGSATAYSYPYAGGGETTRVLWSTGTEQVQLTADQPLRLTDQFGAARTITPHDGKVTLTLDASPVFVTGTVQQAVVVQSPLSVSVGTSTVAGDAVPVIVTADRTVVSDALPAKLVVTAAGRSAELVTAPGKKTSVTVQLPASAVLGERSVAAAVGTRDRELVANLRAATKIVEPLLAAAEPTISTTADGYAYGLKVTLTNNRDRAVTPTAIRYSVGAVSGSAAAPTVAARGTASVTVPVSAVSLYESTAFRVAVDGPDPKTVGGTLSYSPIEPQAAPKLAPIDLDKQGRFVPLRGGTRTGPADLGGKLRFSQTADALVVDAVITDDVHHGARSNDLLWQTDSIQFDTYDRFPSVLGGQRVEIGAALLDSGPAVYTFTAPAGQQAGPTPGAAADITRANGVTTYRLTIPWAALGFDGPPTQVIGLSFLANDDDAGINGDARKGWLEWGSGVGTAPKNPALFRSAQVVK</sequence>
<dbReference type="InterPro" id="IPR051923">
    <property type="entry name" value="Glycosyl_Hydrolase_39"/>
</dbReference>
<dbReference type="RefSeq" id="WP_167216906.1">
    <property type="nucleotide sequence ID" value="NZ_JAASRO010000001.1"/>
</dbReference>
<dbReference type="InterPro" id="IPR017853">
    <property type="entry name" value="GH"/>
</dbReference>
<evidence type="ECO:0000256" key="1">
    <source>
        <dbReference type="SAM" id="SignalP"/>
    </source>
</evidence>
<dbReference type="SUPFAM" id="SSF49344">
    <property type="entry name" value="CBD9-like"/>
    <property type="match status" value="1"/>
</dbReference>